<dbReference type="GO" id="GO:0046872">
    <property type="term" value="F:metal ion binding"/>
    <property type="evidence" value="ECO:0007669"/>
    <property type="project" value="UniProtKB-KW"/>
</dbReference>
<dbReference type="GO" id="GO:0005737">
    <property type="term" value="C:cytoplasm"/>
    <property type="evidence" value="ECO:0007669"/>
    <property type="project" value="TreeGrafter"/>
</dbReference>
<dbReference type="SUPFAM" id="SSF50022">
    <property type="entry name" value="ISP domain"/>
    <property type="match status" value="1"/>
</dbReference>
<keyword evidence="1" id="KW-0001">2Fe-2S</keyword>
<organism evidence="8 9">
    <name type="scientific">Streptomyces indicus</name>
    <dbReference type="NCBI Taxonomy" id="417292"/>
    <lineage>
        <taxon>Bacteria</taxon>
        <taxon>Bacillati</taxon>
        <taxon>Actinomycetota</taxon>
        <taxon>Actinomycetes</taxon>
        <taxon>Kitasatosporales</taxon>
        <taxon>Streptomycetaceae</taxon>
        <taxon>Streptomyces</taxon>
    </lineage>
</organism>
<evidence type="ECO:0000256" key="4">
    <source>
        <dbReference type="ARBA" id="ARBA00023014"/>
    </source>
</evidence>
<evidence type="ECO:0000256" key="2">
    <source>
        <dbReference type="ARBA" id="ARBA00022723"/>
    </source>
</evidence>
<dbReference type="PANTHER" id="PTHR13847:SF274">
    <property type="entry name" value="RIESKE 2FE-2S IRON-SULFUR PROTEIN YHFW-RELATED"/>
    <property type="match status" value="1"/>
</dbReference>
<evidence type="ECO:0000256" key="1">
    <source>
        <dbReference type="ARBA" id="ARBA00022714"/>
    </source>
</evidence>
<dbReference type="OrthoDB" id="9767869at2"/>
<evidence type="ECO:0000256" key="3">
    <source>
        <dbReference type="ARBA" id="ARBA00023004"/>
    </source>
</evidence>
<dbReference type="AlphaFoldDB" id="A0A1G8UV82"/>
<dbReference type="STRING" id="417292.SAMN05421806_1011092"/>
<evidence type="ECO:0000313" key="9">
    <source>
        <dbReference type="Proteomes" id="UP000199155"/>
    </source>
</evidence>
<proteinExistence type="predicted"/>
<protein>
    <submittedName>
        <fullName evidence="8">Glycine/D-amino acid oxidase</fullName>
    </submittedName>
</protein>
<dbReference type="Gene3D" id="3.50.50.60">
    <property type="entry name" value="FAD/NAD(P)-binding domain"/>
    <property type="match status" value="1"/>
</dbReference>
<keyword evidence="2" id="KW-0479">Metal-binding</keyword>
<dbReference type="PANTHER" id="PTHR13847">
    <property type="entry name" value="SARCOSINE DEHYDROGENASE-RELATED"/>
    <property type="match status" value="1"/>
</dbReference>
<dbReference type="Pfam" id="PF01266">
    <property type="entry name" value="DAO"/>
    <property type="match status" value="1"/>
</dbReference>
<sequence>MGTHRTSPSSAAELLPGRDESYWMASSPSTALPPLTEDTEADVVVVGGGIAGLSTAWELARTGLHVVVLEADRIAAGVTGHTTAKASALHGLVYERILRTRGEQATRLYARSQQGAVERIAAVAAELGVDCAWERRPAFTYTTDPGNRDALKAEASAAHGAGLDVHYTVETALPFEVAAAVCAEGQAQFHPRAYLLALATDLAARGSVIHERSRVTRLHEGSPCRVTTEAGYTVTARDVVVATHYPVFDRALLFARLSPRRELVVAAPLPEGADPGGMYLTEDGSKRSVRTAPYPEGDGGRLLIVTGESFTPGDGDATAGFARLDAWMRTHFPVGETAYRWAAQDNDVSDTVPMIGRYHPGAKHTYVATGFGGWGMSGGVLAGQLLTRLLHGEEPPWTGLYDPRRLWSTVREAPSLLRQQADVARHFVGDRMATTHVDSVAEIAPGTGAVVRIGGSRCAVYRDKDGTAQAVSARCTHLGCLVAFNQAETAWECPCHGSRFAPDGSVLQGPATRPLPQRDVSGE</sequence>
<name>A0A1G8UV82_9ACTN</name>
<keyword evidence="5" id="KW-1015">Disulfide bond</keyword>
<dbReference type="InterPro" id="IPR005805">
    <property type="entry name" value="Rieske_Fe-S_prot_C"/>
</dbReference>
<dbReference type="SUPFAM" id="SSF51905">
    <property type="entry name" value="FAD/NAD(P)-binding domain"/>
    <property type="match status" value="1"/>
</dbReference>
<dbReference type="Gene3D" id="3.30.9.10">
    <property type="entry name" value="D-Amino Acid Oxidase, subunit A, domain 2"/>
    <property type="match status" value="1"/>
</dbReference>
<dbReference type="Gene3D" id="2.102.10.10">
    <property type="entry name" value="Rieske [2Fe-2S] iron-sulphur domain"/>
    <property type="match status" value="1"/>
</dbReference>
<dbReference type="Proteomes" id="UP000199155">
    <property type="component" value="Unassembled WGS sequence"/>
</dbReference>
<dbReference type="PRINTS" id="PR00162">
    <property type="entry name" value="RIESKE"/>
</dbReference>
<dbReference type="InterPro" id="IPR036188">
    <property type="entry name" value="FAD/NAD-bd_sf"/>
</dbReference>
<dbReference type="Pfam" id="PF00355">
    <property type="entry name" value="Rieske"/>
    <property type="match status" value="1"/>
</dbReference>
<keyword evidence="9" id="KW-1185">Reference proteome</keyword>
<dbReference type="EMBL" id="FNFF01000001">
    <property type="protein sequence ID" value="SDJ57772.1"/>
    <property type="molecule type" value="Genomic_DNA"/>
</dbReference>
<reference evidence="8 9" key="1">
    <citation type="submission" date="2016-10" db="EMBL/GenBank/DDBJ databases">
        <authorList>
            <person name="de Groot N.N."/>
        </authorList>
    </citation>
    <scope>NUCLEOTIDE SEQUENCE [LARGE SCALE GENOMIC DNA]</scope>
    <source>
        <strain evidence="8 9">CGMCC 4.5727</strain>
    </source>
</reference>
<evidence type="ECO:0000313" key="8">
    <source>
        <dbReference type="EMBL" id="SDJ57772.1"/>
    </source>
</evidence>
<dbReference type="GO" id="GO:0004497">
    <property type="term" value="F:monooxygenase activity"/>
    <property type="evidence" value="ECO:0007669"/>
    <property type="project" value="UniProtKB-ARBA"/>
</dbReference>
<evidence type="ECO:0000259" key="7">
    <source>
        <dbReference type="PROSITE" id="PS51296"/>
    </source>
</evidence>
<dbReference type="FunFam" id="2.102.10.10:FF:000014">
    <property type="entry name" value="Oxidoreductase, FAD dependent"/>
    <property type="match status" value="1"/>
</dbReference>
<keyword evidence="3" id="KW-0408">Iron</keyword>
<dbReference type="GO" id="GO:0016020">
    <property type="term" value="C:membrane"/>
    <property type="evidence" value="ECO:0007669"/>
    <property type="project" value="InterPro"/>
</dbReference>
<dbReference type="InterPro" id="IPR036922">
    <property type="entry name" value="Rieske_2Fe-2S_sf"/>
</dbReference>
<dbReference type="PROSITE" id="PS51296">
    <property type="entry name" value="RIESKE"/>
    <property type="match status" value="1"/>
</dbReference>
<evidence type="ECO:0000256" key="6">
    <source>
        <dbReference type="SAM" id="MobiDB-lite"/>
    </source>
</evidence>
<accession>A0A1G8UV82</accession>
<evidence type="ECO:0000256" key="5">
    <source>
        <dbReference type="ARBA" id="ARBA00023157"/>
    </source>
</evidence>
<dbReference type="InterPro" id="IPR006076">
    <property type="entry name" value="FAD-dep_OxRdtase"/>
</dbReference>
<dbReference type="InterPro" id="IPR017941">
    <property type="entry name" value="Rieske_2Fe-2S"/>
</dbReference>
<keyword evidence="4" id="KW-0411">Iron-sulfur</keyword>
<dbReference type="GO" id="GO:0016705">
    <property type="term" value="F:oxidoreductase activity, acting on paired donors, with incorporation or reduction of molecular oxygen"/>
    <property type="evidence" value="ECO:0007669"/>
    <property type="project" value="UniProtKB-ARBA"/>
</dbReference>
<dbReference type="GO" id="GO:0051537">
    <property type="term" value="F:2 iron, 2 sulfur cluster binding"/>
    <property type="evidence" value="ECO:0007669"/>
    <property type="project" value="UniProtKB-KW"/>
</dbReference>
<dbReference type="RefSeq" id="WP_093607458.1">
    <property type="nucleotide sequence ID" value="NZ_FNFF01000001.1"/>
</dbReference>
<gene>
    <name evidence="8" type="ORF">SAMN05421806_1011092</name>
</gene>
<feature type="region of interest" description="Disordered" evidence="6">
    <location>
        <begin position="504"/>
        <end position="523"/>
    </location>
</feature>
<feature type="domain" description="Rieske" evidence="7">
    <location>
        <begin position="435"/>
        <end position="523"/>
    </location>
</feature>